<evidence type="ECO:0000313" key="2">
    <source>
        <dbReference type="EMBL" id="RAL66967.1"/>
    </source>
</evidence>
<feature type="transmembrane region" description="Helical" evidence="1">
    <location>
        <begin position="36"/>
        <end position="56"/>
    </location>
</feature>
<evidence type="ECO:0000313" key="3">
    <source>
        <dbReference type="Proteomes" id="UP000249056"/>
    </source>
</evidence>
<organism evidence="2 3">
    <name type="scientific">Monilinia fructigena</name>
    <dbReference type="NCBI Taxonomy" id="38457"/>
    <lineage>
        <taxon>Eukaryota</taxon>
        <taxon>Fungi</taxon>
        <taxon>Dikarya</taxon>
        <taxon>Ascomycota</taxon>
        <taxon>Pezizomycotina</taxon>
        <taxon>Leotiomycetes</taxon>
        <taxon>Helotiales</taxon>
        <taxon>Sclerotiniaceae</taxon>
        <taxon>Monilinia</taxon>
    </lineage>
</organism>
<feature type="transmembrane region" description="Helical" evidence="1">
    <location>
        <begin position="144"/>
        <end position="163"/>
    </location>
</feature>
<keyword evidence="1" id="KW-0812">Transmembrane</keyword>
<evidence type="ECO:0000256" key="1">
    <source>
        <dbReference type="SAM" id="Phobius"/>
    </source>
</evidence>
<feature type="transmembrane region" description="Helical" evidence="1">
    <location>
        <begin position="184"/>
        <end position="212"/>
    </location>
</feature>
<dbReference type="AlphaFoldDB" id="A0A395J368"/>
<feature type="transmembrane region" description="Helical" evidence="1">
    <location>
        <begin position="309"/>
        <end position="330"/>
    </location>
</feature>
<comment type="caution">
    <text evidence="2">The sequence shown here is derived from an EMBL/GenBank/DDBJ whole genome shotgun (WGS) entry which is preliminary data.</text>
</comment>
<keyword evidence="1" id="KW-0472">Membrane</keyword>
<dbReference type="OrthoDB" id="2896006at2759"/>
<dbReference type="Proteomes" id="UP000249056">
    <property type="component" value="Unassembled WGS sequence"/>
</dbReference>
<feature type="transmembrane region" description="Helical" evidence="1">
    <location>
        <begin position="117"/>
        <end position="138"/>
    </location>
</feature>
<keyword evidence="3" id="KW-1185">Reference proteome</keyword>
<keyword evidence="1" id="KW-1133">Transmembrane helix</keyword>
<feature type="transmembrane region" description="Helical" evidence="1">
    <location>
        <begin position="342"/>
        <end position="363"/>
    </location>
</feature>
<gene>
    <name evidence="2" type="ORF">DID88_007748</name>
</gene>
<accession>A0A395J368</accession>
<dbReference type="EMBL" id="QKRW01000005">
    <property type="protein sequence ID" value="RAL66967.1"/>
    <property type="molecule type" value="Genomic_DNA"/>
</dbReference>
<sequence>MGILPGQMSSAYGLARRGLDAFRGNEPPTEEFEMPLWGSVMIASTLFVFILMDFMIEYTFQQTYSYSCHDPDAKLDRKGVVEPELLLVKEQPITSSFKSTIKHLRARAGKGSYLRGVAMYLVKNYVLGLQLSFLSIFLPKILALPIATILCAPFDLAWTHIVISDPSPLPWYKRMPEIASIKKVMPATIICALAREAVYFLPGYLAISFSLFESEPSKMSPQELTTMGMQTASVIILASILAFLVLIPASVTLVRVQASLLAENEESIVPFDRTFGGRVSEDGVLGLLDAWRTFDWNSRVRLVKTYIKAAAMEMTLVMFFSIVLVSQVLMETLFTLTFKDSTLLPTTYLQIATFYFLKGFLILDEIRLNFSFVSQGVGLKNEIDTIKKQSVDFVVKLSSIHSLYFSSLDSNHNNIS</sequence>
<feature type="transmembrane region" description="Helical" evidence="1">
    <location>
        <begin position="232"/>
        <end position="254"/>
    </location>
</feature>
<protein>
    <submittedName>
        <fullName evidence="2">Uncharacterized protein</fullName>
    </submittedName>
</protein>
<reference evidence="2 3" key="1">
    <citation type="submission" date="2018-06" db="EMBL/GenBank/DDBJ databases">
        <title>Genome Sequence of the Brown Rot Fungal Pathogen Monilinia fructigena.</title>
        <authorList>
            <person name="Landi L."/>
            <person name="De Miccolis Angelini R.M."/>
            <person name="Pollastro S."/>
            <person name="Abate D."/>
            <person name="Faretra F."/>
            <person name="Romanazzi G."/>
        </authorList>
    </citation>
    <scope>NUCLEOTIDE SEQUENCE [LARGE SCALE GENOMIC DNA]</scope>
    <source>
        <strain evidence="2 3">Mfrg269</strain>
    </source>
</reference>
<name>A0A395J368_9HELO</name>
<proteinExistence type="predicted"/>